<dbReference type="InterPro" id="IPR001509">
    <property type="entry name" value="Epimerase_deHydtase"/>
</dbReference>
<evidence type="ECO:0000256" key="1">
    <source>
        <dbReference type="SAM" id="MobiDB-lite"/>
    </source>
</evidence>
<evidence type="ECO:0000313" key="3">
    <source>
        <dbReference type="EMBL" id="GAA4495264.1"/>
    </source>
</evidence>
<dbReference type="Pfam" id="PF04075">
    <property type="entry name" value="F420H2_quin_red"/>
    <property type="match status" value="1"/>
</dbReference>
<dbReference type="Proteomes" id="UP001500503">
    <property type="component" value="Unassembled WGS sequence"/>
</dbReference>
<feature type="domain" description="NAD-dependent epimerase/dehydratase" evidence="2">
    <location>
        <begin position="3"/>
        <end position="179"/>
    </location>
</feature>
<dbReference type="InterPro" id="IPR036291">
    <property type="entry name" value="NAD(P)-bd_dom_sf"/>
</dbReference>
<dbReference type="PANTHER" id="PTHR48079:SF6">
    <property type="entry name" value="NAD(P)-BINDING DOMAIN-CONTAINING PROTEIN-RELATED"/>
    <property type="match status" value="1"/>
</dbReference>
<protein>
    <recommendedName>
        <fullName evidence="2">NAD-dependent epimerase/dehydratase domain-containing protein</fullName>
    </recommendedName>
</protein>
<dbReference type="Gene3D" id="3.40.50.720">
    <property type="entry name" value="NAD(P)-binding Rossmann-like Domain"/>
    <property type="match status" value="1"/>
</dbReference>
<dbReference type="Gene3D" id="2.30.110.10">
    <property type="entry name" value="Electron Transport, Fmn-binding Protein, Chain A"/>
    <property type="match status" value="1"/>
</dbReference>
<keyword evidence="4" id="KW-1185">Reference proteome</keyword>
<sequence length="553" mass="58500">MRVLVTGASGYVGSHAVKSVLASGHRPRLLVRDPGRTGRVLAEIGVDAGDAEMCHGDMLDEEAVGRALDGCDAVIHAAAALGVTGRRTDLVTVNVTGTRNVVGGAVARGLDPVIHTSTIAVFVPPAGPVITSDAPLARPRTGYGRSKLEAERYARSLQDDGAPVTIVYPGGVLGPSQPHLDAMPAGLAAGLGIAWPVSPGGVSLLDVRDLGDALARCVEPGRGGRRLILGGHYVRWPEFADLCDALTGVRCRRIPLPGGLMIALGTLLDAAKKVHGFRYPLTRDAAELMVTLVPSDDTVALDALGLTLRPLEESVTDTLRWLVAAGHLRPARAGRLGPVSKSPSAARREAEQGAGPGPAVDRRRGAAPPGRRAGGQRGLETGPGSHKEFVMPVRALQGVLTPVAQKLASAPWFARIGPKVVPPLDRVLHRLSGGRVLLPAIVLPSIVLTTTGRKTGLPRETPLICLPEEDGSFVVVGSNFGRDHHPAWTANLLADPQAEVRYQGRRIPVTAQALEGAERAEVWPRLVRIWSVYDTYVERADQRELRVFRLTPS</sequence>
<evidence type="ECO:0000313" key="4">
    <source>
        <dbReference type="Proteomes" id="UP001500503"/>
    </source>
</evidence>
<reference evidence="4" key="1">
    <citation type="journal article" date="2019" name="Int. J. Syst. Evol. Microbiol.">
        <title>The Global Catalogue of Microorganisms (GCM) 10K type strain sequencing project: providing services to taxonomists for standard genome sequencing and annotation.</title>
        <authorList>
            <consortium name="The Broad Institute Genomics Platform"/>
            <consortium name="The Broad Institute Genome Sequencing Center for Infectious Disease"/>
            <person name="Wu L."/>
            <person name="Ma J."/>
        </authorList>
    </citation>
    <scope>NUCLEOTIDE SEQUENCE [LARGE SCALE GENOMIC DNA]</scope>
    <source>
        <strain evidence="4">JCM 17933</strain>
    </source>
</reference>
<feature type="region of interest" description="Disordered" evidence="1">
    <location>
        <begin position="333"/>
        <end position="385"/>
    </location>
</feature>
<dbReference type="SUPFAM" id="SSF50475">
    <property type="entry name" value="FMN-binding split barrel"/>
    <property type="match status" value="1"/>
</dbReference>
<name>A0ABP8Q2I2_9ACTN</name>
<gene>
    <name evidence="3" type="ORF">GCM10023191_035730</name>
</gene>
<evidence type="ECO:0000259" key="2">
    <source>
        <dbReference type="Pfam" id="PF01370"/>
    </source>
</evidence>
<dbReference type="InterPro" id="IPR012349">
    <property type="entry name" value="Split_barrel_FMN-bd"/>
</dbReference>
<dbReference type="NCBIfam" id="TIGR00026">
    <property type="entry name" value="hi_GC_TIGR00026"/>
    <property type="match status" value="1"/>
</dbReference>
<accession>A0ABP8Q2I2</accession>
<organism evidence="3 4">
    <name type="scientific">Actinoallomurus oryzae</name>
    <dbReference type="NCBI Taxonomy" id="502180"/>
    <lineage>
        <taxon>Bacteria</taxon>
        <taxon>Bacillati</taxon>
        <taxon>Actinomycetota</taxon>
        <taxon>Actinomycetes</taxon>
        <taxon>Streptosporangiales</taxon>
        <taxon>Thermomonosporaceae</taxon>
        <taxon>Actinoallomurus</taxon>
    </lineage>
</organism>
<proteinExistence type="predicted"/>
<dbReference type="EMBL" id="BAABHF010000019">
    <property type="protein sequence ID" value="GAA4495264.1"/>
    <property type="molecule type" value="Genomic_DNA"/>
</dbReference>
<comment type="caution">
    <text evidence="3">The sequence shown here is derived from an EMBL/GenBank/DDBJ whole genome shotgun (WGS) entry which is preliminary data.</text>
</comment>
<dbReference type="InterPro" id="IPR004378">
    <property type="entry name" value="F420H2_quin_Rdtase"/>
</dbReference>
<dbReference type="Pfam" id="PF01370">
    <property type="entry name" value="Epimerase"/>
    <property type="match status" value="1"/>
</dbReference>
<dbReference type="RefSeq" id="WP_345464886.1">
    <property type="nucleotide sequence ID" value="NZ_BAABHF010000019.1"/>
</dbReference>
<dbReference type="SUPFAM" id="SSF51735">
    <property type="entry name" value="NAD(P)-binding Rossmann-fold domains"/>
    <property type="match status" value="1"/>
</dbReference>
<dbReference type="PANTHER" id="PTHR48079">
    <property type="entry name" value="PROTEIN YEEZ"/>
    <property type="match status" value="1"/>
</dbReference>
<dbReference type="InterPro" id="IPR051783">
    <property type="entry name" value="NAD(P)-dependent_oxidoreduct"/>
</dbReference>